<evidence type="ECO:0000313" key="7">
    <source>
        <dbReference type="Ensembl" id="ENSSAUP00010011915.1"/>
    </source>
</evidence>
<reference evidence="7" key="1">
    <citation type="submission" date="2021-04" db="EMBL/GenBank/DDBJ databases">
        <authorList>
            <consortium name="Wellcome Sanger Institute Data Sharing"/>
        </authorList>
    </citation>
    <scope>NUCLEOTIDE SEQUENCE [LARGE SCALE GENOMIC DNA]</scope>
</reference>
<gene>
    <name evidence="7" type="primary">LOC115586218</name>
</gene>
<name>A0A671UD88_SPAAU</name>
<dbReference type="AlphaFoldDB" id="A0A671UD88"/>
<keyword evidence="4 6" id="KW-1133">Transmembrane helix</keyword>
<comment type="subcellular location">
    <subcellularLocation>
        <location evidence="1">Membrane</location>
    </subcellularLocation>
</comment>
<organism evidence="7 8">
    <name type="scientific">Sparus aurata</name>
    <name type="common">Gilthead sea bream</name>
    <dbReference type="NCBI Taxonomy" id="8175"/>
    <lineage>
        <taxon>Eukaryota</taxon>
        <taxon>Metazoa</taxon>
        <taxon>Chordata</taxon>
        <taxon>Craniata</taxon>
        <taxon>Vertebrata</taxon>
        <taxon>Euteleostomi</taxon>
        <taxon>Actinopterygii</taxon>
        <taxon>Neopterygii</taxon>
        <taxon>Teleostei</taxon>
        <taxon>Neoteleostei</taxon>
        <taxon>Acanthomorphata</taxon>
        <taxon>Eupercaria</taxon>
        <taxon>Spariformes</taxon>
        <taxon>Sparidae</taxon>
        <taxon>Sparus</taxon>
    </lineage>
</organism>
<proteinExistence type="inferred from homology"/>
<reference evidence="7" key="2">
    <citation type="submission" date="2025-08" db="UniProtKB">
        <authorList>
            <consortium name="Ensembl"/>
        </authorList>
    </citation>
    <scope>IDENTIFICATION</scope>
</reference>
<reference evidence="7" key="3">
    <citation type="submission" date="2025-09" db="UniProtKB">
        <authorList>
            <consortium name="Ensembl"/>
        </authorList>
    </citation>
    <scope>IDENTIFICATION</scope>
</reference>
<dbReference type="PANTHER" id="PTHR13999">
    <property type="entry name" value="INTERFERON INDUCIBLE TRANSMEMBRANE PROTEIN"/>
    <property type="match status" value="1"/>
</dbReference>
<sequence>MSVSPRRIIKVLRPKRAAALPWWWCLTVLFCSALVVISWILSLFEFPAAVPALQTTVKLRMNPAGQPGEPVPLQERYDWSPGQPRGPAVGQYTTLNISSEPPKDHIIWSLYCFVYSNPFCLGLAALIFSIKARDRGMAGDLDGARHYASKARCLNIWATVIGSIIIISCFISMIIALVNYIEQIH</sequence>
<dbReference type="Ensembl" id="ENSSAUT00010012681.1">
    <property type="protein sequence ID" value="ENSSAUP00010011915.1"/>
    <property type="gene ID" value="ENSSAUG00010005715.1"/>
</dbReference>
<protein>
    <submittedName>
        <fullName evidence="7">Interferon-induced transmembrane protein 3-like</fullName>
    </submittedName>
</protein>
<dbReference type="Proteomes" id="UP000472265">
    <property type="component" value="Chromosome 8"/>
</dbReference>
<keyword evidence="5 6" id="KW-0472">Membrane</keyword>
<evidence type="ECO:0000256" key="2">
    <source>
        <dbReference type="ARBA" id="ARBA00006843"/>
    </source>
</evidence>
<evidence type="ECO:0000256" key="6">
    <source>
        <dbReference type="SAM" id="Phobius"/>
    </source>
</evidence>
<feature type="transmembrane region" description="Helical" evidence="6">
    <location>
        <begin position="106"/>
        <end position="128"/>
    </location>
</feature>
<evidence type="ECO:0000256" key="3">
    <source>
        <dbReference type="ARBA" id="ARBA00022692"/>
    </source>
</evidence>
<accession>A0A671UD88</accession>
<evidence type="ECO:0000256" key="4">
    <source>
        <dbReference type="ARBA" id="ARBA00022989"/>
    </source>
</evidence>
<keyword evidence="8" id="KW-1185">Reference proteome</keyword>
<evidence type="ECO:0000256" key="1">
    <source>
        <dbReference type="ARBA" id="ARBA00004370"/>
    </source>
</evidence>
<evidence type="ECO:0000313" key="8">
    <source>
        <dbReference type="Proteomes" id="UP000472265"/>
    </source>
</evidence>
<feature type="transmembrane region" description="Helical" evidence="6">
    <location>
        <begin position="21"/>
        <end position="41"/>
    </location>
</feature>
<dbReference type="InterPro" id="IPR007593">
    <property type="entry name" value="CD225/Dispanin_fam"/>
</dbReference>
<comment type="similarity">
    <text evidence="2">Belongs to the CD225/Dispanin family.</text>
</comment>
<dbReference type="InterPro" id="IPR051517">
    <property type="entry name" value="IFITM_antiviral_protein"/>
</dbReference>
<dbReference type="GeneTree" id="ENSGT00950000182857"/>
<evidence type="ECO:0000256" key="5">
    <source>
        <dbReference type="ARBA" id="ARBA00023136"/>
    </source>
</evidence>
<keyword evidence="3 6" id="KW-0812">Transmembrane</keyword>
<dbReference type="GO" id="GO:0005886">
    <property type="term" value="C:plasma membrane"/>
    <property type="evidence" value="ECO:0007669"/>
    <property type="project" value="TreeGrafter"/>
</dbReference>
<dbReference type="PANTHER" id="PTHR13999:SF31">
    <property type="entry name" value="IFITM1-RELATED"/>
    <property type="match status" value="1"/>
</dbReference>
<dbReference type="Pfam" id="PF04505">
    <property type="entry name" value="CD225"/>
    <property type="match status" value="1"/>
</dbReference>
<feature type="transmembrane region" description="Helical" evidence="6">
    <location>
        <begin position="154"/>
        <end position="181"/>
    </location>
</feature>